<evidence type="ECO:0000313" key="4">
    <source>
        <dbReference type="EMBL" id="GEO81432.1"/>
    </source>
</evidence>
<reference evidence="4 5" key="1">
    <citation type="submission" date="2019-07" db="EMBL/GenBank/DDBJ databases">
        <title>Whole genome shotgun sequence of Rhodospirillum oryzae NBRC 107573.</title>
        <authorList>
            <person name="Hosoyama A."/>
            <person name="Uohara A."/>
            <person name="Ohji S."/>
            <person name="Ichikawa N."/>
        </authorList>
    </citation>
    <scope>NUCLEOTIDE SEQUENCE [LARGE SCALE GENOMIC DNA]</scope>
    <source>
        <strain evidence="4 5">NBRC 107573</strain>
    </source>
</reference>
<feature type="compositionally biased region" description="Basic and acidic residues" evidence="1">
    <location>
        <begin position="360"/>
        <end position="370"/>
    </location>
</feature>
<evidence type="ECO:0000256" key="1">
    <source>
        <dbReference type="SAM" id="MobiDB-lite"/>
    </source>
</evidence>
<gene>
    <name evidence="4" type="ORF">ROR02_15630</name>
</gene>
<dbReference type="SMART" id="SM00850">
    <property type="entry name" value="LytTR"/>
    <property type="match status" value="1"/>
</dbReference>
<feature type="compositionally biased region" description="Pro residues" evidence="1">
    <location>
        <begin position="330"/>
        <end position="359"/>
    </location>
</feature>
<protein>
    <recommendedName>
        <fullName evidence="3">HTH LytTR-type domain-containing protein</fullName>
    </recommendedName>
</protein>
<evidence type="ECO:0000313" key="5">
    <source>
        <dbReference type="Proteomes" id="UP000321567"/>
    </source>
</evidence>
<accession>A0A512H7J9</accession>
<dbReference type="Pfam" id="PF04397">
    <property type="entry name" value="LytTR"/>
    <property type="match status" value="1"/>
</dbReference>
<keyword evidence="2" id="KW-0472">Membrane</keyword>
<dbReference type="InterPro" id="IPR007492">
    <property type="entry name" value="LytTR_DNA-bd_dom"/>
</dbReference>
<sequence>MAWLTPGRLWRSLERLVLAGVLLAGWPATVVDPAGARSDPGLWVGAAAVVAGAWGLVLVSVHGVCAVLSGSRVPGLVVVGIAAALASLPLGLALRALALAVPSLLAPPGPLVTSLALGFALHLGGALVLWGAIERRPWGRPPVSWAQMAAGGPGARVREARALARLRERLARSAPPAMPPLPLPFEAPGSLDPEAGDAPLVLRRPLRLLPPGLAGPILCLEGAGHHVRVHAADGEGLVLRRFSDLVADLAADFAPNDGVRVHRSWWVARDAVREVAREGQRLRVLLQNGQSVPVSRQGHARLKAAGWPEEPPAAGAPAPPPSDAAVAAPNAPPQLAPPSPSSSPPPSSPPPPSPPPPSPPDERGETKKSTPEGVLLK</sequence>
<name>A0A512H7J9_9PROT</name>
<feature type="transmembrane region" description="Helical" evidence="2">
    <location>
        <begin position="75"/>
        <end position="99"/>
    </location>
</feature>
<evidence type="ECO:0000259" key="3">
    <source>
        <dbReference type="PROSITE" id="PS50930"/>
    </source>
</evidence>
<comment type="caution">
    <text evidence="4">The sequence shown here is derived from an EMBL/GenBank/DDBJ whole genome shotgun (WGS) entry which is preliminary data.</text>
</comment>
<dbReference type="OrthoDB" id="7028951at2"/>
<keyword evidence="5" id="KW-1185">Reference proteome</keyword>
<keyword evidence="2" id="KW-0812">Transmembrane</keyword>
<dbReference type="AlphaFoldDB" id="A0A512H7J9"/>
<dbReference type="Proteomes" id="UP000321567">
    <property type="component" value="Unassembled WGS sequence"/>
</dbReference>
<dbReference type="Gene3D" id="2.40.50.1020">
    <property type="entry name" value="LytTr DNA-binding domain"/>
    <property type="match status" value="1"/>
</dbReference>
<dbReference type="EMBL" id="BJZO01000036">
    <property type="protein sequence ID" value="GEO81432.1"/>
    <property type="molecule type" value="Genomic_DNA"/>
</dbReference>
<dbReference type="RefSeq" id="WP_147163466.1">
    <property type="nucleotide sequence ID" value="NZ_BJZO01000036.1"/>
</dbReference>
<proteinExistence type="predicted"/>
<organism evidence="4 5">
    <name type="scientific">Pararhodospirillum oryzae</name>
    <dbReference type="NCBI Taxonomy" id="478448"/>
    <lineage>
        <taxon>Bacteria</taxon>
        <taxon>Pseudomonadati</taxon>
        <taxon>Pseudomonadota</taxon>
        <taxon>Alphaproteobacteria</taxon>
        <taxon>Rhodospirillales</taxon>
        <taxon>Rhodospirillaceae</taxon>
        <taxon>Pararhodospirillum</taxon>
    </lineage>
</organism>
<evidence type="ECO:0000256" key="2">
    <source>
        <dbReference type="SAM" id="Phobius"/>
    </source>
</evidence>
<feature type="domain" description="HTH LytTR-type" evidence="3">
    <location>
        <begin position="217"/>
        <end position="308"/>
    </location>
</feature>
<feature type="transmembrane region" description="Helical" evidence="2">
    <location>
        <begin position="111"/>
        <end position="133"/>
    </location>
</feature>
<feature type="transmembrane region" description="Helical" evidence="2">
    <location>
        <begin position="43"/>
        <end position="68"/>
    </location>
</feature>
<feature type="region of interest" description="Disordered" evidence="1">
    <location>
        <begin position="307"/>
        <end position="377"/>
    </location>
</feature>
<dbReference type="PROSITE" id="PS50930">
    <property type="entry name" value="HTH_LYTTR"/>
    <property type="match status" value="1"/>
</dbReference>
<keyword evidence="2" id="KW-1133">Transmembrane helix</keyword>
<dbReference type="GO" id="GO:0003677">
    <property type="term" value="F:DNA binding"/>
    <property type="evidence" value="ECO:0007669"/>
    <property type="project" value="InterPro"/>
</dbReference>